<gene>
    <name evidence="2" type="ORF">VNE69_02230</name>
</gene>
<proteinExistence type="predicted"/>
<dbReference type="AlphaFoldDB" id="A0AAX4J9Y4"/>
<evidence type="ECO:0000313" key="3">
    <source>
        <dbReference type="Proteomes" id="UP001334084"/>
    </source>
</evidence>
<protein>
    <submittedName>
        <fullName evidence="2">Uncharacterized protein</fullName>
    </submittedName>
</protein>
<keyword evidence="1" id="KW-0732">Signal</keyword>
<sequence length="769" mass="91495">MNIIKLVLSFLIVQGSDIVYNNLKTAFLNKIAKRDYCILSNESKYLFVIFNFHLRKNIINAKFKIKTFPWYQEEFECLNVDMENKSIETILNEFEEKLYIIYKNNAADSIILIYDQSCCRLKPIYKEIIKHMKINNDERKEMHIRHDIIYKYIIDSNALWYRMTKILEIDLRVSDGDLIEYKIPLMIEETLEGNYIVITIQLNNIYYCFEIDVKELDENEILLLIEFDFPHENERHKMISRLFCDLYAFVKTCDLGYFYQSGFSVCKPNEIKLSGNIIQIEIKCDKICFTINFCNFNYILKKNVDMCENEFNIYQKTYLEFQEVFRKIYAIEQIDEAKKIIELFFRLIRNKNQVIYLVNRILDKTGTALNIIFKHLIDCQDIFKKNELGFSILKEQINENERKLIIEVLQDIFGDYGSSSTYLIKICLFLEAEELLNKNEVGDAPIFGILKRITELVISQKNSTNITSSEENSDLCKAYQYLLKNCLADMETNKRNIWRIVYKFAALFTGLEKTKCKDDYYYYYYIVKSNEIAKLCLREKEVTKTYDLISKKILKKHSEDIKKENIKYLYRIKNIIESINKSKMSEEEIKIKRYEMTTLLNRINIKIYSSNLIPLKNEALNANIENLYDDKTRTKFENDLKERGREEIKNIIISDKETKDLIEIIKQYDKNILNEYNNTFLTNFFAELSVCIEKNVKKCSERDLPKVFVSFFKDYLNNDLNKQEACENILKKIINILSENGILKSLKQSEMTLHDDLVKSLEEKDLKEK</sequence>
<accession>A0AAX4J9Y4</accession>
<dbReference type="EMBL" id="CP142727">
    <property type="protein sequence ID" value="WUR02711.1"/>
    <property type="molecule type" value="Genomic_DNA"/>
</dbReference>
<organism evidence="2 3">
    <name type="scientific">Vairimorpha necatrix</name>
    <dbReference type="NCBI Taxonomy" id="6039"/>
    <lineage>
        <taxon>Eukaryota</taxon>
        <taxon>Fungi</taxon>
        <taxon>Fungi incertae sedis</taxon>
        <taxon>Microsporidia</taxon>
        <taxon>Nosematidae</taxon>
        <taxon>Vairimorpha</taxon>
    </lineage>
</organism>
<evidence type="ECO:0000256" key="1">
    <source>
        <dbReference type="SAM" id="SignalP"/>
    </source>
</evidence>
<reference evidence="2" key="1">
    <citation type="journal article" date="2024" name="BMC Genomics">
        <title>Functional annotation of a divergent genome using sequence and structure-based similarity.</title>
        <authorList>
            <person name="Svedberg D."/>
            <person name="Winiger R.R."/>
            <person name="Berg A."/>
            <person name="Sharma H."/>
            <person name="Tellgren-Roth C."/>
            <person name="Debrunner-Vossbrinck B.A."/>
            <person name="Vossbrinck C.R."/>
            <person name="Barandun J."/>
        </authorList>
    </citation>
    <scope>NUCLEOTIDE SEQUENCE</scope>
    <source>
        <strain evidence="2">Illinois isolate</strain>
    </source>
</reference>
<feature type="chain" id="PRO_5043892750" evidence="1">
    <location>
        <begin position="19"/>
        <end position="769"/>
    </location>
</feature>
<dbReference type="KEGG" id="vnx:VNE69_02230"/>
<feature type="signal peptide" evidence="1">
    <location>
        <begin position="1"/>
        <end position="18"/>
    </location>
</feature>
<evidence type="ECO:0000313" key="2">
    <source>
        <dbReference type="EMBL" id="WUR02711.1"/>
    </source>
</evidence>
<keyword evidence="3" id="KW-1185">Reference proteome</keyword>
<dbReference type="RefSeq" id="XP_065328856.1">
    <property type="nucleotide sequence ID" value="XM_065472784.1"/>
</dbReference>
<dbReference type="Proteomes" id="UP001334084">
    <property type="component" value="Chromosome 2"/>
</dbReference>
<name>A0AAX4J9Y4_9MICR</name>
<dbReference type="GeneID" id="90540520"/>